<dbReference type="EMBL" id="ASPP01047394">
    <property type="protein sequence ID" value="ETN98189.1"/>
    <property type="molecule type" value="Genomic_DNA"/>
</dbReference>
<reference evidence="1 2" key="1">
    <citation type="journal article" date="2013" name="Curr. Biol.">
        <title>The Genome of the Foraminiferan Reticulomyxa filosa.</title>
        <authorList>
            <person name="Glockner G."/>
            <person name="Hulsmann N."/>
            <person name="Schleicher M."/>
            <person name="Noegel A.A."/>
            <person name="Eichinger L."/>
            <person name="Gallinger C."/>
            <person name="Pawlowski J."/>
            <person name="Sierra R."/>
            <person name="Euteneuer U."/>
            <person name="Pillet L."/>
            <person name="Moustafa A."/>
            <person name="Platzer M."/>
            <person name="Groth M."/>
            <person name="Szafranski K."/>
            <person name="Schliwa M."/>
        </authorList>
    </citation>
    <scope>NUCLEOTIDE SEQUENCE [LARGE SCALE GENOMIC DNA]</scope>
</reference>
<proteinExistence type="predicted"/>
<dbReference type="Proteomes" id="UP000023152">
    <property type="component" value="Unassembled WGS sequence"/>
</dbReference>
<evidence type="ECO:0000313" key="1">
    <source>
        <dbReference type="EMBL" id="ETN98189.1"/>
    </source>
</evidence>
<protein>
    <submittedName>
        <fullName evidence="1">Uncharacterized protein</fullName>
    </submittedName>
</protein>
<accession>X6LBR8</accession>
<dbReference type="AlphaFoldDB" id="X6LBR8"/>
<evidence type="ECO:0000313" key="2">
    <source>
        <dbReference type="Proteomes" id="UP000023152"/>
    </source>
</evidence>
<gene>
    <name evidence="1" type="ORF">RFI_39325</name>
</gene>
<name>X6LBR8_RETFI</name>
<organism evidence="1 2">
    <name type="scientific">Reticulomyxa filosa</name>
    <dbReference type="NCBI Taxonomy" id="46433"/>
    <lineage>
        <taxon>Eukaryota</taxon>
        <taxon>Sar</taxon>
        <taxon>Rhizaria</taxon>
        <taxon>Retaria</taxon>
        <taxon>Foraminifera</taxon>
        <taxon>Monothalamids</taxon>
        <taxon>Reticulomyxidae</taxon>
        <taxon>Reticulomyxa</taxon>
    </lineage>
</organism>
<comment type="caution">
    <text evidence="1">The sequence shown here is derived from an EMBL/GenBank/DDBJ whole genome shotgun (WGS) entry which is preliminary data.</text>
</comment>
<sequence length="92" mass="11267">MIIFINLHTKIRTFEKIKNYKIENLTLLLLFFVKKKEFFCRTLHCSRNELMQMRPKKVQKGTKKHTFNYQTKKKKEKITISSKNITRKEIFL</sequence>
<keyword evidence="2" id="KW-1185">Reference proteome</keyword>